<name>A0AAJ5EEN9_9ENTE</name>
<evidence type="ECO:0000256" key="1">
    <source>
        <dbReference type="SAM" id="Phobius"/>
    </source>
</evidence>
<protein>
    <submittedName>
        <fullName evidence="3">Uncharacterized protein</fullName>
    </submittedName>
</protein>
<evidence type="ECO:0000313" key="5">
    <source>
        <dbReference type="Proteomes" id="UP000297725"/>
    </source>
</evidence>
<dbReference type="AlphaFoldDB" id="A0AAJ5EEN9"/>
<accession>A0AAJ5EEN9</accession>
<proteinExistence type="predicted"/>
<feature type="transmembrane region" description="Helical" evidence="1">
    <location>
        <begin position="6"/>
        <end position="29"/>
    </location>
</feature>
<feature type="transmembrane region" description="Helical" evidence="1">
    <location>
        <begin position="87"/>
        <end position="104"/>
    </location>
</feature>
<keyword evidence="1" id="KW-0472">Membrane</keyword>
<keyword evidence="1" id="KW-1133">Transmembrane helix</keyword>
<keyword evidence="4" id="KW-1185">Reference proteome</keyword>
<evidence type="ECO:0000313" key="3">
    <source>
        <dbReference type="EMBL" id="TFZ41282.1"/>
    </source>
</evidence>
<dbReference type="EMBL" id="SRHU01000021">
    <property type="protein sequence ID" value="TFZ41282.1"/>
    <property type="molecule type" value="Genomic_DNA"/>
</dbReference>
<reference evidence="3 5" key="1">
    <citation type="submission" date="2019-03" db="EMBL/GenBank/DDBJ databases">
        <title>Vagococcus sp. was isolated fron gut of Carduelis flavirostris.</title>
        <authorList>
            <person name="Ge Y."/>
        </authorList>
    </citation>
    <scope>NUCLEOTIDE SEQUENCE [LARGE SCALE GENOMIC DNA]</scope>
    <source>
        <strain evidence="3 5">CF-210</strain>
    </source>
</reference>
<evidence type="ECO:0000313" key="4">
    <source>
        <dbReference type="Proteomes" id="UP000296883"/>
    </source>
</evidence>
<dbReference type="Proteomes" id="UP000296883">
    <property type="component" value="Chromosome"/>
</dbReference>
<evidence type="ECO:0000313" key="2">
    <source>
        <dbReference type="EMBL" id="QCA27950.1"/>
    </source>
</evidence>
<organism evidence="3 5">
    <name type="scientific">Vagococcus xieshaowenii</name>
    <dbReference type="NCBI Taxonomy" id="2562451"/>
    <lineage>
        <taxon>Bacteria</taxon>
        <taxon>Bacillati</taxon>
        <taxon>Bacillota</taxon>
        <taxon>Bacilli</taxon>
        <taxon>Lactobacillales</taxon>
        <taxon>Enterococcaceae</taxon>
        <taxon>Vagococcus</taxon>
    </lineage>
</organism>
<dbReference type="RefSeq" id="WP_135254417.1">
    <property type="nucleotide sequence ID" value="NZ_CP038865.1"/>
</dbReference>
<dbReference type="Proteomes" id="UP000297725">
    <property type="component" value="Unassembled WGS sequence"/>
</dbReference>
<keyword evidence="1" id="KW-0812">Transmembrane</keyword>
<dbReference type="EMBL" id="CP038865">
    <property type="protein sequence ID" value="QCA27950.1"/>
    <property type="molecule type" value="Genomic_DNA"/>
</dbReference>
<feature type="transmembrane region" description="Helical" evidence="1">
    <location>
        <begin position="62"/>
        <end position="81"/>
    </location>
</feature>
<sequence>MLVDVVEIILIFLMSTYGAIFLSMGLWLIQMQRISKKFNQEPKKLEAYFDKLTKRNVFYRMMTNYLIVMLVLSSVVGLTIWKDRPVYAIFLFGWGVFHLVYKYWQKKDQFSIIIDKKKK</sequence>
<reference evidence="2 4" key="2">
    <citation type="journal article" date="2020" name="Int. J. Syst. Evol. Microbiol.">
        <title>Vagococcus xieshaowenii sp. nov., isolated from snow finch (Montifringilla taczanowskii) cloacal content.</title>
        <authorList>
            <person name="Ge Y."/>
            <person name="Yang J."/>
            <person name="Lai X.H."/>
            <person name="Zhang G."/>
            <person name="Jin D."/>
            <person name="Lu S."/>
            <person name="Wang B."/>
            <person name="Huang Y."/>
            <person name="Huang Y."/>
            <person name="Ren Z."/>
            <person name="Zhang X."/>
            <person name="Xu J."/>
        </authorList>
    </citation>
    <scope>NUCLEOTIDE SEQUENCE [LARGE SCALE GENOMIC DNA]</scope>
    <source>
        <strain evidence="4">personal::cf-49</strain>
        <strain evidence="2">Personal::cf-49</strain>
    </source>
</reference>
<gene>
    <name evidence="3" type="ORF">E4031_05380</name>
    <name evidence="2" type="ORF">E4Z98_00745</name>
</gene>